<accession>A0A6F8YJG7</accession>
<protein>
    <submittedName>
        <fullName evidence="2">Uncharacterized protein</fullName>
    </submittedName>
</protein>
<dbReference type="Proteomes" id="UP000503011">
    <property type="component" value="Chromosome"/>
</dbReference>
<dbReference type="EMBL" id="AP022871">
    <property type="protein sequence ID" value="BCB86226.1"/>
    <property type="molecule type" value="Genomic_DNA"/>
</dbReference>
<keyword evidence="3" id="KW-1185">Reference proteome</keyword>
<dbReference type="KEGG" id="psuu:Psuf_035390"/>
<gene>
    <name evidence="2" type="ORF">Psuf_035390</name>
</gene>
<feature type="region of interest" description="Disordered" evidence="1">
    <location>
        <begin position="1"/>
        <end position="71"/>
    </location>
</feature>
<name>A0A6F8YJG7_9ACTN</name>
<proteinExistence type="predicted"/>
<organism evidence="2 3">
    <name type="scientific">Phytohabitans suffuscus</name>
    <dbReference type="NCBI Taxonomy" id="624315"/>
    <lineage>
        <taxon>Bacteria</taxon>
        <taxon>Bacillati</taxon>
        <taxon>Actinomycetota</taxon>
        <taxon>Actinomycetes</taxon>
        <taxon>Micromonosporales</taxon>
        <taxon>Micromonosporaceae</taxon>
    </lineage>
</organism>
<feature type="compositionally biased region" description="Polar residues" evidence="1">
    <location>
        <begin position="11"/>
        <end position="37"/>
    </location>
</feature>
<evidence type="ECO:0000313" key="2">
    <source>
        <dbReference type="EMBL" id="BCB86226.1"/>
    </source>
</evidence>
<evidence type="ECO:0000313" key="3">
    <source>
        <dbReference type="Proteomes" id="UP000503011"/>
    </source>
</evidence>
<reference evidence="2 3" key="1">
    <citation type="submission" date="2020-03" db="EMBL/GenBank/DDBJ databases">
        <title>Whole genome shotgun sequence of Phytohabitans suffuscus NBRC 105367.</title>
        <authorList>
            <person name="Komaki H."/>
            <person name="Tamura T."/>
        </authorList>
    </citation>
    <scope>NUCLEOTIDE SEQUENCE [LARGE SCALE GENOMIC DNA]</scope>
    <source>
        <strain evidence="2 3">NBRC 105367</strain>
    </source>
</reference>
<evidence type="ECO:0000256" key="1">
    <source>
        <dbReference type="SAM" id="MobiDB-lite"/>
    </source>
</evidence>
<dbReference type="AlphaFoldDB" id="A0A6F8YJG7"/>
<reference evidence="2 3" key="2">
    <citation type="submission" date="2020-03" db="EMBL/GenBank/DDBJ databases">
        <authorList>
            <person name="Ichikawa N."/>
            <person name="Kimura A."/>
            <person name="Kitahashi Y."/>
            <person name="Uohara A."/>
        </authorList>
    </citation>
    <scope>NUCLEOTIDE SEQUENCE [LARGE SCALE GENOMIC DNA]</scope>
    <source>
        <strain evidence="2 3">NBRC 105367</strain>
    </source>
</reference>
<sequence length="71" mass="7156">MGTSCGLRVTAKSSASNPSRTTMVAAQSSGDPIDSNTPPDPSSDTRQRPRSPSPTEVPAGARPEGGVAGPY</sequence>